<gene>
    <name evidence="2" type="ORF">D0Y65_017530</name>
</gene>
<dbReference type="EMBL" id="QZWG01000007">
    <property type="protein sequence ID" value="RZC02428.1"/>
    <property type="molecule type" value="Genomic_DNA"/>
</dbReference>
<evidence type="ECO:0000313" key="3">
    <source>
        <dbReference type="Proteomes" id="UP000289340"/>
    </source>
</evidence>
<evidence type="ECO:0000259" key="1">
    <source>
        <dbReference type="Pfam" id="PF24093"/>
    </source>
</evidence>
<reference evidence="2 3" key="1">
    <citation type="submission" date="2018-09" db="EMBL/GenBank/DDBJ databases">
        <title>A high-quality reference genome of wild soybean provides a powerful tool to mine soybean genomes.</title>
        <authorList>
            <person name="Xie M."/>
            <person name="Chung C.Y.L."/>
            <person name="Li M.-W."/>
            <person name="Wong F.-L."/>
            <person name="Chan T.-F."/>
            <person name="Lam H.-M."/>
        </authorList>
    </citation>
    <scope>NUCLEOTIDE SEQUENCE [LARGE SCALE GENOMIC DNA]</scope>
    <source>
        <strain evidence="3">cv. W05</strain>
        <tissue evidence="2">Hypocotyl of etiolated seedlings</tissue>
    </source>
</reference>
<keyword evidence="3" id="KW-1185">Reference proteome</keyword>
<protein>
    <recommendedName>
        <fullName evidence="1">DUF7377 domain-containing protein</fullName>
    </recommendedName>
</protein>
<name>A0A445JVE2_GLYSO</name>
<proteinExistence type="predicted"/>
<dbReference type="Pfam" id="PF24093">
    <property type="entry name" value="DUF7377"/>
    <property type="match status" value="1"/>
</dbReference>
<dbReference type="AlphaFoldDB" id="A0A445JVE2"/>
<accession>A0A445JVE2</accession>
<comment type="caution">
    <text evidence="2">The sequence shown here is derived from an EMBL/GenBank/DDBJ whole genome shotgun (WGS) entry which is preliminary data.</text>
</comment>
<dbReference type="Proteomes" id="UP000289340">
    <property type="component" value="Chromosome 7"/>
</dbReference>
<dbReference type="InterPro" id="IPR055801">
    <property type="entry name" value="DUF7377"/>
</dbReference>
<organism evidence="2 3">
    <name type="scientific">Glycine soja</name>
    <name type="common">Wild soybean</name>
    <dbReference type="NCBI Taxonomy" id="3848"/>
    <lineage>
        <taxon>Eukaryota</taxon>
        <taxon>Viridiplantae</taxon>
        <taxon>Streptophyta</taxon>
        <taxon>Embryophyta</taxon>
        <taxon>Tracheophyta</taxon>
        <taxon>Spermatophyta</taxon>
        <taxon>Magnoliopsida</taxon>
        <taxon>eudicotyledons</taxon>
        <taxon>Gunneridae</taxon>
        <taxon>Pentapetalae</taxon>
        <taxon>rosids</taxon>
        <taxon>fabids</taxon>
        <taxon>Fabales</taxon>
        <taxon>Fabaceae</taxon>
        <taxon>Papilionoideae</taxon>
        <taxon>50 kb inversion clade</taxon>
        <taxon>NPAAA clade</taxon>
        <taxon>indigoferoid/millettioid clade</taxon>
        <taxon>Phaseoleae</taxon>
        <taxon>Glycine</taxon>
        <taxon>Glycine subgen. Soja</taxon>
    </lineage>
</organism>
<feature type="domain" description="DUF7377" evidence="1">
    <location>
        <begin position="27"/>
        <end position="61"/>
    </location>
</feature>
<evidence type="ECO:0000313" key="2">
    <source>
        <dbReference type="EMBL" id="RZC02428.1"/>
    </source>
</evidence>
<sequence>MQKLPMCLPLAWRSPTTLPLPPMTETVEFDMKDVFLHIKLMEQASESDQPTIFTQEECDYEIFEKKGFTLGVVLLVVQSGHDKLVRIRVESTLMFAMKRPKTGAMKLPFGLCGCQEENSKGGELVEIEEETSDGYRGKEFQDSGQRIQLQVPLPSSSFVVLVDEWQTIKSGGDEIEKLLLNLRSLINQEQSMPIGSCP</sequence>